<evidence type="ECO:0000313" key="1">
    <source>
        <dbReference type="EMBL" id="SMQ59163.1"/>
    </source>
</evidence>
<gene>
    <name evidence="1" type="ORF">SAMN06297229_0225</name>
</gene>
<protein>
    <recommendedName>
        <fullName evidence="3">Porin</fullName>
    </recommendedName>
</protein>
<dbReference type="EMBL" id="FXWH01000001">
    <property type="protein sequence ID" value="SMQ59163.1"/>
    <property type="molecule type" value="Genomic_DNA"/>
</dbReference>
<proteinExistence type="predicted"/>
<name>A0A1Y6EG83_9GAMM</name>
<reference evidence="2" key="1">
    <citation type="submission" date="2017-04" db="EMBL/GenBank/DDBJ databases">
        <authorList>
            <person name="Varghese N."/>
            <person name="Submissions S."/>
        </authorList>
    </citation>
    <scope>NUCLEOTIDE SEQUENCE [LARGE SCALE GENOMIC DNA]</scope>
</reference>
<dbReference type="AlphaFoldDB" id="A0A1Y6EG83"/>
<dbReference type="Proteomes" id="UP000194450">
    <property type="component" value="Unassembled WGS sequence"/>
</dbReference>
<accession>A0A1Y6EG83</accession>
<dbReference type="RefSeq" id="WP_086433423.1">
    <property type="nucleotide sequence ID" value="NZ_FXWH01000001.1"/>
</dbReference>
<dbReference type="OrthoDB" id="197869at2"/>
<evidence type="ECO:0000313" key="2">
    <source>
        <dbReference type="Proteomes" id="UP000194450"/>
    </source>
</evidence>
<keyword evidence="2" id="KW-1185">Reference proteome</keyword>
<sequence>MRLLIYTLIIGFSLGVSSKANADIRFNGFASVKAGTTLGSGETLYKYEDELSWRHETLVGLQFGADLQQDLSVTAQLVGRGSESYETNLEWAYISYRITDNLKFNAGRIRTPFYKYTDFIDVGYAYDWVRVPQSVYNLNFTNLDGVSLYYTSQLMGFDSTLHLTAGSNDGRPEIAGRKVDGKVRGGYGIIWELNRDFFTVRLAHLGGELTASDPELNGFTEMLRGIGYASLADDLLLDDSHSDFNGLAVTLDKYDWVLVSELTNVTFENSFVPEQTGFYVSLGHRMESFTPYISYEKRDDSAKREIYADVPQTAPFYSDLAGLIDSLAVDREAWSLGMRYDFHSSAAFKVQLTHSDNKITNEQNQLLTFGIDLVF</sequence>
<organism evidence="1 2">
    <name type="scientific">Pseudidiomarina planktonica</name>
    <dbReference type="NCBI Taxonomy" id="1323738"/>
    <lineage>
        <taxon>Bacteria</taxon>
        <taxon>Pseudomonadati</taxon>
        <taxon>Pseudomonadota</taxon>
        <taxon>Gammaproteobacteria</taxon>
        <taxon>Alteromonadales</taxon>
        <taxon>Idiomarinaceae</taxon>
        <taxon>Pseudidiomarina</taxon>
    </lineage>
</organism>
<dbReference type="SUPFAM" id="SSF56935">
    <property type="entry name" value="Porins"/>
    <property type="match status" value="1"/>
</dbReference>
<dbReference type="Gene3D" id="2.40.160.10">
    <property type="entry name" value="Porin"/>
    <property type="match status" value="1"/>
</dbReference>
<dbReference type="InterPro" id="IPR023614">
    <property type="entry name" value="Porin_dom_sf"/>
</dbReference>
<evidence type="ECO:0008006" key="3">
    <source>
        <dbReference type="Google" id="ProtNLM"/>
    </source>
</evidence>